<dbReference type="GO" id="GO:0005509">
    <property type="term" value="F:calcium ion binding"/>
    <property type="evidence" value="ECO:0007669"/>
    <property type="project" value="InterPro"/>
</dbReference>
<dbReference type="SUPFAM" id="SSF47473">
    <property type="entry name" value="EF-hand"/>
    <property type="match status" value="1"/>
</dbReference>
<comment type="caution">
    <text evidence="4">The sequence shown here is derived from an EMBL/GenBank/DDBJ whole genome shotgun (WGS) entry which is preliminary data.</text>
</comment>
<reference evidence="4" key="1">
    <citation type="submission" date="2023-05" db="EMBL/GenBank/DDBJ databases">
        <title>Genome and transcriptome analyses reveal genes involved in the formation of fine ridges on petal epidermal cells in Hibiscus trionum.</title>
        <authorList>
            <person name="Koshimizu S."/>
            <person name="Masuda S."/>
            <person name="Ishii T."/>
            <person name="Shirasu K."/>
            <person name="Hoshino A."/>
            <person name="Arita M."/>
        </authorList>
    </citation>
    <scope>NUCLEOTIDE SEQUENCE</scope>
    <source>
        <strain evidence="4">Hamamatsu line</strain>
    </source>
</reference>
<evidence type="ECO:0000259" key="3">
    <source>
        <dbReference type="PROSITE" id="PS50222"/>
    </source>
</evidence>
<organism evidence="4 5">
    <name type="scientific">Hibiscus trionum</name>
    <name type="common">Flower of an hour</name>
    <dbReference type="NCBI Taxonomy" id="183268"/>
    <lineage>
        <taxon>Eukaryota</taxon>
        <taxon>Viridiplantae</taxon>
        <taxon>Streptophyta</taxon>
        <taxon>Embryophyta</taxon>
        <taxon>Tracheophyta</taxon>
        <taxon>Spermatophyta</taxon>
        <taxon>Magnoliopsida</taxon>
        <taxon>eudicotyledons</taxon>
        <taxon>Gunneridae</taxon>
        <taxon>Pentapetalae</taxon>
        <taxon>rosids</taxon>
        <taxon>malvids</taxon>
        <taxon>Malvales</taxon>
        <taxon>Malvaceae</taxon>
        <taxon>Malvoideae</taxon>
        <taxon>Hibiscus</taxon>
    </lineage>
</organism>
<name>A0A9W7GPI5_HIBTR</name>
<dbReference type="PANTHER" id="PTHR23050">
    <property type="entry name" value="CALCIUM BINDING PROTEIN"/>
    <property type="match status" value="1"/>
</dbReference>
<dbReference type="PROSITE" id="PS00018">
    <property type="entry name" value="EF_HAND_1"/>
    <property type="match status" value="2"/>
</dbReference>
<evidence type="ECO:0000313" key="5">
    <source>
        <dbReference type="Proteomes" id="UP001165190"/>
    </source>
</evidence>
<gene>
    <name evidence="4" type="ORF">HRI_000009200</name>
</gene>
<dbReference type="Pfam" id="PF13499">
    <property type="entry name" value="EF-hand_7"/>
    <property type="match status" value="1"/>
</dbReference>
<dbReference type="InterPro" id="IPR050145">
    <property type="entry name" value="Centrin_CML-like"/>
</dbReference>
<accession>A0A9W7GPI5</accession>
<sequence length="82" mass="9136">MDDEEKANNDRIFKRFDTNGDGRISASELGDALQTLGSVTEEEVRGMMSEIDTDGDGYISYAEYIDFATANRGLMKDLAKIF</sequence>
<evidence type="ECO:0000256" key="1">
    <source>
        <dbReference type="ARBA" id="ARBA00022737"/>
    </source>
</evidence>
<dbReference type="EMBL" id="BSYR01000001">
    <property type="protein sequence ID" value="GMI63399.1"/>
    <property type="molecule type" value="Genomic_DNA"/>
</dbReference>
<feature type="domain" description="EF-hand" evidence="3">
    <location>
        <begin position="41"/>
        <end position="74"/>
    </location>
</feature>
<dbReference type="OrthoDB" id="26525at2759"/>
<keyword evidence="1" id="KW-0677">Repeat</keyword>
<dbReference type="Proteomes" id="UP001165190">
    <property type="component" value="Unassembled WGS sequence"/>
</dbReference>
<dbReference type="InterPro" id="IPR011992">
    <property type="entry name" value="EF-hand-dom_pair"/>
</dbReference>
<feature type="domain" description="EF-hand" evidence="3">
    <location>
        <begin position="4"/>
        <end position="39"/>
    </location>
</feature>
<dbReference type="InterPro" id="IPR018247">
    <property type="entry name" value="EF_Hand_1_Ca_BS"/>
</dbReference>
<dbReference type="SMART" id="SM00054">
    <property type="entry name" value="EFh"/>
    <property type="match status" value="2"/>
</dbReference>
<dbReference type="Gene3D" id="1.10.238.10">
    <property type="entry name" value="EF-hand"/>
    <property type="match status" value="1"/>
</dbReference>
<dbReference type="AlphaFoldDB" id="A0A9W7GPI5"/>
<dbReference type="PROSITE" id="PS50222">
    <property type="entry name" value="EF_HAND_2"/>
    <property type="match status" value="2"/>
</dbReference>
<dbReference type="InterPro" id="IPR002048">
    <property type="entry name" value="EF_hand_dom"/>
</dbReference>
<keyword evidence="5" id="KW-1185">Reference proteome</keyword>
<protein>
    <recommendedName>
        <fullName evidence="3">EF-hand domain-containing protein</fullName>
    </recommendedName>
</protein>
<proteinExistence type="predicted"/>
<evidence type="ECO:0000313" key="4">
    <source>
        <dbReference type="EMBL" id="GMI63399.1"/>
    </source>
</evidence>
<dbReference type="FunFam" id="1.10.238.10:FF:000003">
    <property type="entry name" value="Calmodulin A"/>
    <property type="match status" value="1"/>
</dbReference>
<evidence type="ECO:0000256" key="2">
    <source>
        <dbReference type="ARBA" id="ARBA00022837"/>
    </source>
</evidence>
<dbReference type="CDD" id="cd00051">
    <property type="entry name" value="EFh"/>
    <property type="match status" value="1"/>
</dbReference>
<keyword evidence="2" id="KW-0106">Calcium</keyword>